<dbReference type="Pfam" id="PF00583">
    <property type="entry name" value="Acetyltransf_1"/>
    <property type="match status" value="1"/>
</dbReference>
<name>A0A0F5L3W9_9HYPH</name>
<evidence type="ECO:0000313" key="5">
    <source>
        <dbReference type="EMBL" id="SHF42513.1"/>
    </source>
</evidence>
<keyword evidence="1 5" id="KW-0808">Transferase</keyword>
<dbReference type="Proteomes" id="UP000184533">
    <property type="component" value="Unassembled WGS sequence"/>
</dbReference>
<dbReference type="SUPFAM" id="SSF46785">
    <property type="entry name" value="Winged helix' DNA-binding domain"/>
    <property type="match status" value="1"/>
</dbReference>
<evidence type="ECO:0000313" key="4">
    <source>
        <dbReference type="EMBL" id="KKB77038.1"/>
    </source>
</evidence>
<dbReference type="PROSITE" id="PS50995">
    <property type="entry name" value="HTH_MARR_2"/>
    <property type="match status" value="1"/>
</dbReference>
<dbReference type="GO" id="GO:0008080">
    <property type="term" value="F:N-acetyltransferase activity"/>
    <property type="evidence" value="ECO:0007669"/>
    <property type="project" value="InterPro"/>
</dbReference>
<dbReference type="PROSITE" id="PS51186">
    <property type="entry name" value="GNAT"/>
    <property type="match status" value="1"/>
</dbReference>
<dbReference type="OrthoDB" id="273614at2"/>
<dbReference type="InterPro" id="IPR000182">
    <property type="entry name" value="GNAT_dom"/>
</dbReference>
<dbReference type="EMBL" id="LAJF01000143">
    <property type="protein sequence ID" value="KKB77038.1"/>
    <property type="molecule type" value="Genomic_DNA"/>
</dbReference>
<feature type="domain" description="N-acetyltransferase" evidence="3">
    <location>
        <begin position="163"/>
        <end position="307"/>
    </location>
</feature>
<accession>A0A0F5L3W9</accession>
<dbReference type="SUPFAM" id="SSF55729">
    <property type="entry name" value="Acyl-CoA N-acyltransferases (Nat)"/>
    <property type="match status" value="1"/>
</dbReference>
<dbReference type="InterPro" id="IPR036388">
    <property type="entry name" value="WH-like_DNA-bd_sf"/>
</dbReference>
<dbReference type="CDD" id="cd04301">
    <property type="entry name" value="NAT_SF"/>
    <property type="match status" value="1"/>
</dbReference>
<evidence type="ECO:0000313" key="7">
    <source>
        <dbReference type="Proteomes" id="UP000184533"/>
    </source>
</evidence>
<dbReference type="InterPro" id="IPR050769">
    <property type="entry name" value="NAT_camello-type"/>
</dbReference>
<dbReference type="Proteomes" id="UP000033608">
    <property type="component" value="Unassembled WGS sequence"/>
</dbReference>
<evidence type="ECO:0000259" key="3">
    <source>
        <dbReference type="PROSITE" id="PS51186"/>
    </source>
</evidence>
<dbReference type="InterPro" id="IPR000835">
    <property type="entry name" value="HTH_MarR-typ"/>
</dbReference>
<dbReference type="SMART" id="SM00347">
    <property type="entry name" value="HTH_MARR"/>
    <property type="match status" value="1"/>
</dbReference>
<dbReference type="AlphaFoldDB" id="A0A0F5L3W9"/>
<keyword evidence="6" id="KW-1185">Reference proteome</keyword>
<proteinExistence type="predicted"/>
<gene>
    <name evidence="5" type="ORF">SAMN02745223_02625</name>
    <name evidence="4" type="ORF">VW29_18940</name>
</gene>
<evidence type="ECO:0000259" key="2">
    <source>
        <dbReference type="PROSITE" id="PS50995"/>
    </source>
</evidence>
<dbReference type="InterPro" id="IPR016181">
    <property type="entry name" value="Acyl_CoA_acyltransferase"/>
</dbReference>
<dbReference type="PANTHER" id="PTHR13947">
    <property type="entry name" value="GNAT FAMILY N-ACETYLTRANSFERASE"/>
    <property type="match status" value="1"/>
</dbReference>
<evidence type="ECO:0000313" key="6">
    <source>
        <dbReference type="Proteomes" id="UP000033608"/>
    </source>
</evidence>
<dbReference type="PANTHER" id="PTHR13947:SF37">
    <property type="entry name" value="LD18367P"/>
    <property type="match status" value="1"/>
</dbReference>
<dbReference type="PATRIC" id="fig|1121477.3.peg.560"/>
<sequence>MADPADDIAAIRAFNRFYTGIIGLLEEGMHKSPHTLGEARLIHEIGKKGSTNASELSRELAMDPGQLSRLVWRLSDLGLIAMSPGIADRRSNVMALTADGDRVYEALNAASDIAAEALLENLSPSQRRDLVSAMGRIQLLLAGPAPAGPLLLRPHRIGDIGWMIHRQGLLYHLEQGWNGEFETLIARIYAEYAEATGAKSLWVAEQNGEVAGSVFILPAVDEPGSAQLRMLYVEPAFRGRGIGKLLVEQAVSFSREAGYPRIILWTQDCLTSARRIYQAAGFELVREEPHFSFGTMLNGQYWALELGGR</sequence>
<protein>
    <submittedName>
        <fullName evidence="5">Transcriptional regulator, MarR family with acetyltransferase activity</fullName>
    </submittedName>
</protein>
<evidence type="ECO:0000256" key="1">
    <source>
        <dbReference type="ARBA" id="ARBA00022679"/>
    </source>
</evidence>
<dbReference type="GO" id="GO:0003700">
    <property type="term" value="F:DNA-binding transcription factor activity"/>
    <property type="evidence" value="ECO:0007669"/>
    <property type="project" value="InterPro"/>
</dbReference>
<dbReference type="RefSeq" id="WP_046136841.1">
    <property type="nucleotide sequence ID" value="NZ_FQVC01000007.1"/>
</dbReference>
<reference evidence="4 6" key="1">
    <citation type="submission" date="2015-03" db="EMBL/GenBank/DDBJ databases">
        <authorList>
            <person name="Hassan Y.I."/>
            <person name="Lepp D."/>
            <person name="Zhou T."/>
        </authorList>
    </citation>
    <scope>NUCLEOTIDE SEQUENCE [LARGE SCALE GENOMIC DNA]</scope>
    <source>
        <strain evidence="4 6">DSM 17137</strain>
    </source>
</reference>
<organism evidence="4 6">
    <name type="scientific">Devosia limi DSM 17137</name>
    <dbReference type="NCBI Taxonomy" id="1121477"/>
    <lineage>
        <taxon>Bacteria</taxon>
        <taxon>Pseudomonadati</taxon>
        <taxon>Pseudomonadota</taxon>
        <taxon>Alphaproteobacteria</taxon>
        <taxon>Hyphomicrobiales</taxon>
        <taxon>Devosiaceae</taxon>
        <taxon>Devosia</taxon>
    </lineage>
</organism>
<dbReference type="Gene3D" id="3.40.630.30">
    <property type="match status" value="1"/>
</dbReference>
<dbReference type="Gene3D" id="1.10.10.10">
    <property type="entry name" value="Winged helix-like DNA-binding domain superfamily/Winged helix DNA-binding domain"/>
    <property type="match status" value="1"/>
</dbReference>
<dbReference type="InterPro" id="IPR036390">
    <property type="entry name" value="WH_DNA-bd_sf"/>
</dbReference>
<dbReference type="STRING" id="1121477.SAMN02745223_02625"/>
<feature type="domain" description="HTH marR-type" evidence="2">
    <location>
        <begin position="1"/>
        <end position="139"/>
    </location>
</feature>
<reference evidence="5 7" key="2">
    <citation type="submission" date="2016-11" db="EMBL/GenBank/DDBJ databases">
        <authorList>
            <person name="Jaros S."/>
            <person name="Januszkiewicz K."/>
            <person name="Wedrychowicz H."/>
        </authorList>
    </citation>
    <scope>NUCLEOTIDE SEQUENCE [LARGE SCALE GENOMIC DNA]</scope>
    <source>
        <strain evidence="5 7">DSM 17137</strain>
    </source>
</reference>
<dbReference type="EMBL" id="FQVC01000007">
    <property type="protein sequence ID" value="SHF42513.1"/>
    <property type="molecule type" value="Genomic_DNA"/>
</dbReference>